<comment type="activity regulation">
    <text evidence="12">Activated by a monovalent cation that binds near, but not in, the active site. The most likely occupant of the site in vivo is potassium. Ion binding induces a conformational change that may alter substrate affinity.</text>
</comment>
<evidence type="ECO:0000313" key="15">
    <source>
        <dbReference type="Proteomes" id="UP000245783"/>
    </source>
</evidence>
<evidence type="ECO:0000256" key="1">
    <source>
        <dbReference type="ARBA" id="ARBA00005380"/>
    </source>
</evidence>
<proteinExistence type="inferred from homology"/>
<dbReference type="GO" id="GO:0019303">
    <property type="term" value="P:D-ribose catabolic process"/>
    <property type="evidence" value="ECO:0007669"/>
    <property type="project" value="UniProtKB-UniRule"/>
</dbReference>
<feature type="binding site" evidence="12">
    <location>
        <position position="332"/>
    </location>
    <ligand>
        <name>K(+)</name>
        <dbReference type="ChEBI" id="CHEBI:29103"/>
    </ligand>
</feature>
<comment type="subcellular location">
    <subcellularLocation>
        <location evidence="12">Cytoplasm</location>
    </subcellularLocation>
    <subcellularLocation>
        <location evidence="12">Nucleus</location>
    </subcellularLocation>
</comment>
<keyword evidence="4 12" id="KW-0808">Transferase</keyword>
<evidence type="ECO:0000256" key="7">
    <source>
        <dbReference type="ARBA" id="ARBA00022777"/>
    </source>
</evidence>
<dbReference type="FunCoup" id="A0A316W1L3">
    <property type="interactions" value="86"/>
</dbReference>
<dbReference type="GO" id="GO:0005634">
    <property type="term" value="C:nucleus"/>
    <property type="evidence" value="ECO:0007669"/>
    <property type="project" value="UniProtKB-SubCell"/>
</dbReference>
<dbReference type="UniPathway" id="UPA00916">
    <property type="reaction ID" value="UER00889"/>
</dbReference>
<sequence length="350" mass="38027">MASSQSRASQPLILVRSSVNIDETYRVPHIVRPGETLSSTSLVSRSGGKGANVSAALGLQGAQVYLCGAVGKDADWPVEELERRGVKSDAVLRLDRVPTGRAIIQIADDGENSISVLLPGANFHREAASTSDPATAFKALPRPPTHLVLQNEIPLEHTKAFLSHAHAQGVTTIFNPSPMLIQEKVRDFAWDELNVLIVNEGEGADLLEAFGVRVPEGPQAVLDALNDLKQLAKLDWIVLTRGSKGVIARVRLSDSRENERAVLDKPSVKPKEVKDTTGAGDTFAGNLIHTLAQHQASEQTTKLLKRKDAEHVLEWAVTAASMAVEVEGALESIPKRQEVQHRWEQAWSQQ</sequence>
<keyword evidence="8 12" id="KW-0067">ATP-binding</keyword>
<feature type="binding site" evidence="12">
    <location>
        <begin position="20"/>
        <end position="22"/>
    </location>
    <ligand>
        <name>substrate</name>
    </ligand>
</feature>
<dbReference type="PRINTS" id="PR00990">
    <property type="entry name" value="RIBOKINASE"/>
</dbReference>
<dbReference type="HAMAP" id="MF_01987">
    <property type="entry name" value="Ribokinase"/>
    <property type="match status" value="1"/>
</dbReference>
<dbReference type="EC" id="2.7.1.15" evidence="2 12"/>
<feature type="binding site" evidence="12">
    <location>
        <position position="323"/>
    </location>
    <ligand>
        <name>K(+)</name>
        <dbReference type="ChEBI" id="CHEBI:29103"/>
    </ligand>
</feature>
<comment type="function">
    <text evidence="12">Catalyzes the phosphorylation of ribose at O-5 in a reaction requiring ATP and magnesium. The resulting D-ribose-5-phosphate can then be used either for sythesis of nucleotides, histidine, and tryptophan, or as a component of the pentose phosphate pathway.</text>
</comment>
<dbReference type="InterPro" id="IPR002173">
    <property type="entry name" value="Carboh/pur_kinase_PfkB_CS"/>
</dbReference>
<keyword evidence="10 12" id="KW-0630">Potassium</keyword>
<keyword evidence="12" id="KW-0539">Nucleus</keyword>
<comment type="similarity">
    <text evidence="1">Belongs to the carbohydrate kinase pfkB family.</text>
</comment>
<feature type="binding site" evidence="12">
    <location>
        <position position="277"/>
    </location>
    <ligand>
        <name>K(+)</name>
        <dbReference type="ChEBI" id="CHEBI:29103"/>
    </ligand>
</feature>
<name>A0A316W1L3_9BASI</name>
<dbReference type="AlphaFoldDB" id="A0A316W1L3"/>
<comment type="subunit">
    <text evidence="12">Homodimer.</text>
</comment>
<dbReference type="InParanoid" id="A0A316W1L3"/>
<dbReference type="GeneID" id="37037516"/>
<reference evidence="14 15" key="1">
    <citation type="journal article" date="2018" name="Mol. Biol. Evol.">
        <title>Broad Genomic Sampling Reveals a Smut Pathogenic Ancestry of the Fungal Clade Ustilaginomycotina.</title>
        <authorList>
            <person name="Kijpornyongpan T."/>
            <person name="Mondo S.J."/>
            <person name="Barry K."/>
            <person name="Sandor L."/>
            <person name="Lee J."/>
            <person name="Lipzen A."/>
            <person name="Pangilinan J."/>
            <person name="LaButti K."/>
            <person name="Hainaut M."/>
            <person name="Henrissat B."/>
            <person name="Grigoriev I.V."/>
            <person name="Spatafora J.W."/>
            <person name="Aime M.C."/>
        </authorList>
    </citation>
    <scope>NUCLEOTIDE SEQUENCE [LARGE SCALE GENOMIC DNA]</scope>
    <source>
        <strain evidence="14 15">MCA 4658</strain>
    </source>
</reference>
<dbReference type="InterPro" id="IPR011877">
    <property type="entry name" value="Ribokinase"/>
</dbReference>
<comment type="similarity">
    <text evidence="12">Belongs to the carbohydrate kinase PfkB family. Ribokinase subfamily.</text>
</comment>
<dbReference type="PROSITE" id="PS00583">
    <property type="entry name" value="PFKB_KINASES_1"/>
    <property type="match status" value="1"/>
</dbReference>
<feature type="binding site" evidence="12">
    <location>
        <position position="326"/>
    </location>
    <ligand>
        <name>K(+)</name>
        <dbReference type="ChEBI" id="CHEBI:29103"/>
    </ligand>
</feature>
<protein>
    <recommendedName>
        <fullName evidence="3 12">Ribokinase</fullName>
        <shortName evidence="12">RK</shortName>
        <ecNumber evidence="2 12">2.7.1.15</ecNumber>
    </recommendedName>
</protein>
<evidence type="ECO:0000256" key="12">
    <source>
        <dbReference type="HAMAP-Rule" id="MF_03215"/>
    </source>
</evidence>
<dbReference type="SUPFAM" id="SSF53613">
    <property type="entry name" value="Ribokinase-like"/>
    <property type="match status" value="1"/>
</dbReference>
<keyword evidence="6 12" id="KW-0547">Nucleotide-binding</keyword>
<keyword evidence="5 12" id="KW-0479">Metal-binding</keyword>
<evidence type="ECO:0000256" key="11">
    <source>
        <dbReference type="ARBA" id="ARBA00023277"/>
    </source>
</evidence>
<dbReference type="EMBL" id="KZ819379">
    <property type="protein sequence ID" value="PWN42451.1"/>
    <property type="molecule type" value="Genomic_DNA"/>
</dbReference>
<dbReference type="PANTHER" id="PTHR10584:SF166">
    <property type="entry name" value="RIBOKINASE"/>
    <property type="match status" value="1"/>
</dbReference>
<dbReference type="RefSeq" id="XP_025369611.1">
    <property type="nucleotide sequence ID" value="XM_025515646.1"/>
</dbReference>
<keyword evidence="9 12" id="KW-0460">Magnesium</keyword>
<evidence type="ECO:0000256" key="9">
    <source>
        <dbReference type="ARBA" id="ARBA00022842"/>
    </source>
</evidence>
<feature type="active site" description="Proton acceptor" evidence="12">
    <location>
        <position position="281"/>
    </location>
</feature>
<evidence type="ECO:0000256" key="6">
    <source>
        <dbReference type="ARBA" id="ARBA00022741"/>
    </source>
</evidence>
<keyword evidence="7 12" id="KW-0418">Kinase</keyword>
<keyword evidence="12" id="KW-0963">Cytoplasm</keyword>
<accession>A0A316W1L3</accession>
<dbReference type="Gene3D" id="3.40.1190.20">
    <property type="match status" value="1"/>
</dbReference>
<dbReference type="Proteomes" id="UP000245783">
    <property type="component" value="Unassembled WGS sequence"/>
</dbReference>
<dbReference type="OrthoDB" id="415590at2759"/>
<dbReference type="CDD" id="cd01174">
    <property type="entry name" value="ribokinase"/>
    <property type="match status" value="1"/>
</dbReference>
<feature type="binding site" evidence="12">
    <location>
        <begin position="280"/>
        <end position="281"/>
    </location>
    <ligand>
        <name>ATP</name>
        <dbReference type="ChEBI" id="CHEBI:30616"/>
    </ligand>
</feature>
<comment type="catalytic activity">
    <reaction evidence="12">
        <text>D-ribose + ATP = D-ribose 5-phosphate + ADP + H(+)</text>
        <dbReference type="Rhea" id="RHEA:13697"/>
        <dbReference type="ChEBI" id="CHEBI:15378"/>
        <dbReference type="ChEBI" id="CHEBI:30616"/>
        <dbReference type="ChEBI" id="CHEBI:47013"/>
        <dbReference type="ChEBI" id="CHEBI:78346"/>
        <dbReference type="ChEBI" id="CHEBI:456216"/>
        <dbReference type="EC" id="2.7.1.15"/>
    </reaction>
</comment>
<evidence type="ECO:0000256" key="3">
    <source>
        <dbReference type="ARBA" id="ARBA00016943"/>
    </source>
</evidence>
<comment type="caution">
    <text evidence="12">Lacks conserved residue(s) required for the propagation of feature annotation.</text>
</comment>
<comment type="pathway">
    <text evidence="12">Carbohydrate metabolism; D-ribose degradation; D-ribose 5-phosphate from beta-D-ribopyranose: step 2/2.</text>
</comment>
<dbReference type="PANTHER" id="PTHR10584">
    <property type="entry name" value="SUGAR KINASE"/>
    <property type="match status" value="1"/>
</dbReference>
<evidence type="ECO:0000256" key="10">
    <source>
        <dbReference type="ARBA" id="ARBA00022958"/>
    </source>
</evidence>
<dbReference type="GO" id="GO:0005737">
    <property type="term" value="C:cytoplasm"/>
    <property type="evidence" value="ECO:0007669"/>
    <property type="project" value="UniProtKB-SubCell"/>
</dbReference>
<evidence type="ECO:0000256" key="2">
    <source>
        <dbReference type="ARBA" id="ARBA00012035"/>
    </source>
</evidence>
<dbReference type="GO" id="GO:0005524">
    <property type="term" value="F:ATP binding"/>
    <property type="evidence" value="ECO:0007669"/>
    <property type="project" value="UniProtKB-UniRule"/>
</dbReference>
<evidence type="ECO:0000256" key="4">
    <source>
        <dbReference type="ARBA" id="ARBA00022679"/>
    </source>
</evidence>
<feature type="binding site" evidence="12">
    <location>
        <begin position="240"/>
        <end position="245"/>
    </location>
    <ligand>
        <name>ATP</name>
        <dbReference type="ChEBI" id="CHEBI:30616"/>
    </ligand>
</feature>
<dbReference type="InterPro" id="IPR002139">
    <property type="entry name" value="Ribo/fructo_kinase"/>
</dbReference>
<dbReference type="STRING" id="1522189.A0A316W1L3"/>
<feature type="binding site" evidence="12">
    <location>
        <position position="281"/>
    </location>
    <ligand>
        <name>substrate</name>
    </ligand>
</feature>
<dbReference type="Pfam" id="PF00294">
    <property type="entry name" value="PfkB"/>
    <property type="match status" value="1"/>
</dbReference>
<keyword evidence="15" id="KW-1185">Reference proteome</keyword>
<dbReference type="InterPro" id="IPR011611">
    <property type="entry name" value="PfkB_dom"/>
</dbReference>
<keyword evidence="11 12" id="KW-0119">Carbohydrate metabolism</keyword>
<feature type="binding site" evidence="12">
    <location>
        <position position="199"/>
    </location>
    <ligand>
        <name>ATP</name>
        <dbReference type="ChEBI" id="CHEBI:30616"/>
    </ligand>
</feature>
<feature type="domain" description="Carbohydrate kinase PfkB" evidence="13">
    <location>
        <begin position="14"/>
        <end position="335"/>
    </location>
</feature>
<dbReference type="GO" id="GO:0004747">
    <property type="term" value="F:ribokinase activity"/>
    <property type="evidence" value="ECO:0007669"/>
    <property type="project" value="UniProtKB-UniRule"/>
</dbReference>
<evidence type="ECO:0000256" key="8">
    <source>
        <dbReference type="ARBA" id="ARBA00022840"/>
    </source>
</evidence>
<comment type="cofactor">
    <cofactor evidence="12">
        <name>Mg(2+)</name>
        <dbReference type="ChEBI" id="CHEBI:18420"/>
    </cofactor>
    <text evidence="12">Requires a divalent cation, most likely magnesium in vivo, as an electrophilic catalyst to aid phosphoryl group transfer. It is the chelate of the metal and the nucleotide that is the actual substrate.</text>
</comment>
<organism evidence="14 15">
    <name type="scientific">Ceraceosorus guamensis</name>
    <dbReference type="NCBI Taxonomy" id="1522189"/>
    <lineage>
        <taxon>Eukaryota</taxon>
        <taxon>Fungi</taxon>
        <taxon>Dikarya</taxon>
        <taxon>Basidiomycota</taxon>
        <taxon>Ustilaginomycotina</taxon>
        <taxon>Exobasidiomycetes</taxon>
        <taxon>Ceraceosorales</taxon>
        <taxon>Ceraceosoraceae</taxon>
        <taxon>Ceraceosorus</taxon>
    </lineage>
</organism>
<gene>
    <name evidence="14" type="ORF">IE81DRAFT_341361</name>
</gene>
<evidence type="ECO:0000313" key="14">
    <source>
        <dbReference type="EMBL" id="PWN42451.1"/>
    </source>
</evidence>
<feature type="binding site" evidence="12">
    <location>
        <position position="328"/>
    </location>
    <ligand>
        <name>K(+)</name>
        <dbReference type="ChEBI" id="CHEBI:29103"/>
    </ligand>
</feature>
<feature type="binding site" evidence="12">
    <location>
        <position position="152"/>
    </location>
    <ligand>
        <name>substrate</name>
    </ligand>
</feature>
<evidence type="ECO:0000256" key="5">
    <source>
        <dbReference type="ARBA" id="ARBA00022723"/>
    </source>
</evidence>
<feature type="binding site" evidence="12">
    <location>
        <position position="275"/>
    </location>
    <ligand>
        <name>K(+)</name>
        <dbReference type="ChEBI" id="CHEBI:29103"/>
    </ligand>
</feature>
<feature type="binding site" evidence="12">
    <location>
        <begin position="48"/>
        <end position="52"/>
    </location>
    <ligand>
        <name>substrate</name>
    </ligand>
</feature>
<dbReference type="InterPro" id="IPR029056">
    <property type="entry name" value="Ribokinase-like"/>
</dbReference>
<evidence type="ECO:0000259" key="13">
    <source>
        <dbReference type="Pfam" id="PF00294"/>
    </source>
</evidence>
<dbReference type="GO" id="GO:0046872">
    <property type="term" value="F:metal ion binding"/>
    <property type="evidence" value="ECO:0007669"/>
    <property type="project" value="UniProtKB-KW"/>
</dbReference>